<dbReference type="InterPro" id="IPR029063">
    <property type="entry name" value="SAM-dependent_MTases_sf"/>
</dbReference>
<evidence type="ECO:0008006" key="3">
    <source>
        <dbReference type="Google" id="ProtNLM"/>
    </source>
</evidence>
<reference evidence="1 2" key="1">
    <citation type="journal article" date="2011" name="Microbiology">
        <title>Transcriptome response to different carbon sources in Acetobacter aceti.</title>
        <authorList>
            <person name="Sakurai K."/>
            <person name="Arai H."/>
            <person name="Ishii M."/>
            <person name="Igarashi Y."/>
        </authorList>
    </citation>
    <scope>NUCLEOTIDE SEQUENCE [LARGE SCALE GENOMIC DNA]</scope>
    <source>
        <strain evidence="1 2">NBRC 14818</strain>
    </source>
</reference>
<dbReference type="Gene3D" id="3.40.50.150">
    <property type="entry name" value="Vaccinia Virus protein VP39"/>
    <property type="match status" value="1"/>
</dbReference>
<dbReference type="EMBL" id="AP023410">
    <property type="protein sequence ID" value="BCK76389.1"/>
    <property type="molecule type" value="Genomic_DNA"/>
</dbReference>
<dbReference type="AlphaFoldDB" id="A0AB33IHN6"/>
<dbReference type="CDD" id="cd02440">
    <property type="entry name" value="AdoMet_MTases"/>
    <property type="match status" value="1"/>
</dbReference>
<evidence type="ECO:0000313" key="1">
    <source>
        <dbReference type="EMBL" id="BCK76389.1"/>
    </source>
</evidence>
<proteinExistence type="predicted"/>
<sequence>MAENYVYSNDWFVSNEPVWNQIITNLKPEKILEIGSYEGRSTCFAIDCASQHKDIEVYCVDTWEGGVEHKNQNINMTSVEERFDSNVNISIKKSKNKVSMHKSKGTSDFLLAHLITSVGKNYFDMIYVDGSHQAHDVLMDAVMSFKLLKPGGVLIFDDYLWRESVNEEANPLKTPKIAIDAFLNIFSQKMHILQAPLAQIYTVKISD</sequence>
<dbReference type="RefSeq" id="WP_048874171.1">
    <property type="nucleotide sequence ID" value="NZ_AP023410.1"/>
</dbReference>
<dbReference type="Proteomes" id="UP000516424">
    <property type="component" value="Chromosome"/>
</dbReference>
<keyword evidence="2" id="KW-1185">Reference proteome</keyword>
<name>A0AB33IHN6_ACEAC</name>
<dbReference type="PANTHER" id="PTHR37909:SF1">
    <property type="entry name" value="S-ADENOSYL-L-METHIONINE-DEPENDENT METHYLTRANSFERASES SUPERFAMILY PROTEIN"/>
    <property type="match status" value="1"/>
</dbReference>
<dbReference type="SUPFAM" id="SSF53335">
    <property type="entry name" value="S-adenosyl-L-methionine-dependent methyltransferases"/>
    <property type="match status" value="1"/>
</dbReference>
<organism evidence="1 2">
    <name type="scientific">Acetobacter aceti NBRC 14818</name>
    <dbReference type="NCBI Taxonomy" id="887700"/>
    <lineage>
        <taxon>Bacteria</taxon>
        <taxon>Pseudomonadati</taxon>
        <taxon>Pseudomonadota</taxon>
        <taxon>Alphaproteobacteria</taxon>
        <taxon>Acetobacterales</taxon>
        <taxon>Acetobacteraceae</taxon>
        <taxon>Acetobacter</taxon>
        <taxon>Acetobacter subgen. Acetobacter</taxon>
    </lineage>
</organism>
<protein>
    <recommendedName>
        <fullName evidence="3">O-methyltransferase</fullName>
    </recommendedName>
</protein>
<dbReference type="Pfam" id="PF13578">
    <property type="entry name" value="Methyltransf_24"/>
    <property type="match status" value="1"/>
</dbReference>
<evidence type="ECO:0000313" key="2">
    <source>
        <dbReference type="Proteomes" id="UP000516424"/>
    </source>
</evidence>
<dbReference type="PANTHER" id="PTHR37909">
    <property type="entry name" value="S-ADENOSYL-L-METHIONINE-DEPENDENT METHYLTRANSFERASES SUPERFAMILY PROTEIN"/>
    <property type="match status" value="1"/>
</dbReference>
<accession>A0AB33IHN6</accession>
<gene>
    <name evidence="1" type="ORF">EMQ_1995</name>
</gene>